<feature type="transmembrane region" description="Helical" evidence="5">
    <location>
        <begin position="97"/>
        <end position="118"/>
    </location>
</feature>
<keyword evidence="3 5" id="KW-1133">Transmembrane helix</keyword>
<keyword evidence="6" id="KW-1003">Cell membrane</keyword>
<dbReference type="CDD" id="cd06261">
    <property type="entry name" value="TM_PBP2"/>
    <property type="match status" value="1"/>
</dbReference>
<feature type="domain" description="ABC transmembrane type-1" evidence="8">
    <location>
        <begin position="93"/>
        <end position="310"/>
    </location>
</feature>
<evidence type="ECO:0000313" key="9">
    <source>
        <dbReference type="EMBL" id="CAA9563543.1"/>
    </source>
</evidence>
<dbReference type="GO" id="GO:0005315">
    <property type="term" value="F:phosphate transmembrane transporter activity"/>
    <property type="evidence" value="ECO:0007669"/>
    <property type="project" value="InterPro"/>
</dbReference>
<reference evidence="9" key="1">
    <citation type="submission" date="2020-02" db="EMBL/GenBank/DDBJ databases">
        <authorList>
            <person name="Meier V. D."/>
        </authorList>
    </citation>
    <scope>NUCLEOTIDE SEQUENCE</scope>
    <source>
        <strain evidence="9">AVDCRST_MAG87</strain>
    </source>
</reference>
<evidence type="ECO:0000256" key="6">
    <source>
        <dbReference type="RuleBase" id="RU363054"/>
    </source>
</evidence>
<keyword evidence="5" id="KW-0813">Transport</keyword>
<evidence type="ECO:0000259" key="8">
    <source>
        <dbReference type="PROSITE" id="PS50928"/>
    </source>
</evidence>
<dbReference type="SUPFAM" id="SSF161098">
    <property type="entry name" value="MetI-like"/>
    <property type="match status" value="1"/>
</dbReference>
<dbReference type="PANTHER" id="PTHR42727:SF1">
    <property type="entry name" value="PHOSPHATE TRANSPORT SYSTEM PERMEASE"/>
    <property type="match status" value="1"/>
</dbReference>
<dbReference type="Gene3D" id="1.10.3720.10">
    <property type="entry name" value="MetI-like"/>
    <property type="match status" value="1"/>
</dbReference>
<dbReference type="NCBIfam" id="TIGR02138">
    <property type="entry name" value="phosphate_pstC"/>
    <property type="match status" value="1"/>
</dbReference>
<feature type="transmembrane region" description="Helical" evidence="5">
    <location>
        <begin position="32"/>
        <end position="57"/>
    </location>
</feature>
<dbReference type="GO" id="GO:0006817">
    <property type="term" value="P:phosphate ion transport"/>
    <property type="evidence" value="ECO:0007669"/>
    <property type="project" value="UniProtKB-KW"/>
</dbReference>
<comment type="similarity">
    <text evidence="6">Belongs to the binding-protein-dependent transport system permease family. CysTW subfamily.</text>
</comment>
<keyword evidence="4 5" id="KW-0472">Membrane</keyword>
<dbReference type="EMBL" id="CADCWJ010000396">
    <property type="protein sequence ID" value="CAA9563543.1"/>
    <property type="molecule type" value="Genomic_DNA"/>
</dbReference>
<dbReference type="InterPro" id="IPR000515">
    <property type="entry name" value="MetI-like"/>
</dbReference>
<evidence type="ECO:0000256" key="3">
    <source>
        <dbReference type="ARBA" id="ARBA00022989"/>
    </source>
</evidence>
<feature type="transmembrane region" description="Helical" evidence="5">
    <location>
        <begin position="170"/>
        <end position="192"/>
    </location>
</feature>
<evidence type="ECO:0000256" key="1">
    <source>
        <dbReference type="ARBA" id="ARBA00004651"/>
    </source>
</evidence>
<evidence type="ECO:0000256" key="2">
    <source>
        <dbReference type="ARBA" id="ARBA00022692"/>
    </source>
</evidence>
<feature type="region of interest" description="Disordered" evidence="7">
    <location>
        <begin position="1"/>
        <end position="23"/>
    </location>
</feature>
<dbReference type="InterPro" id="IPR011864">
    <property type="entry name" value="Phosphate_PstC"/>
</dbReference>
<feature type="transmembrane region" description="Helical" evidence="5">
    <location>
        <begin position="213"/>
        <end position="234"/>
    </location>
</feature>
<dbReference type="InterPro" id="IPR035906">
    <property type="entry name" value="MetI-like_sf"/>
</dbReference>
<dbReference type="AlphaFoldDB" id="A0A6J4UYP0"/>
<dbReference type="Pfam" id="PF00528">
    <property type="entry name" value="BPD_transp_1"/>
    <property type="match status" value="1"/>
</dbReference>
<feature type="transmembrane region" description="Helical" evidence="5">
    <location>
        <begin position="130"/>
        <end position="150"/>
    </location>
</feature>
<dbReference type="PROSITE" id="PS50928">
    <property type="entry name" value="ABC_TM1"/>
    <property type="match status" value="1"/>
</dbReference>
<organism evidence="9">
    <name type="scientific">uncultured Thermomicrobiales bacterium</name>
    <dbReference type="NCBI Taxonomy" id="1645740"/>
    <lineage>
        <taxon>Bacteria</taxon>
        <taxon>Pseudomonadati</taxon>
        <taxon>Thermomicrobiota</taxon>
        <taxon>Thermomicrobia</taxon>
        <taxon>Thermomicrobiales</taxon>
        <taxon>environmental samples</taxon>
    </lineage>
</organism>
<evidence type="ECO:0000256" key="5">
    <source>
        <dbReference type="RuleBase" id="RU363032"/>
    </source>
</evidence>
<dbReference type="GO" id="GO:0005886">
    <property type="term" value="C:plasma membrane"/>
    <property type="evidence" value="ECO:0007669"/>
    <property type="project" value="UniProtKB-SubCell"/>
</dbReference>
<gene>
    <name evidence="9" type="ORF">AVDCRST_MAG87-1766</name>
</gene>
<keyword evidence="2 5" id="KW-0812">Transmembrane</keyword>
<protein>
    <recommendedName>
        <fullName evidence="6">Phosphate transport system permease protein</fullName>
    </recommendedName>
</protein>
<name>A0A6J4UYP0_9BACT</name>
<comment type="function">
    <text evidence="6">Part of the binding-protein-dependent transport system for phosphate; probably responsible for the translocation of the substrate across the membrane.</text>
</comment>
<keyword evidence="6" id="KW-0592">Phosphate transport</keyword>
<evidence type="ECO:0000256" key="7">
    <source>
        <dbReference type="SAM" id="MobiDB-lite"/>
    </source>
</evidence>
<accession>A0A6J4UYP0</accession>
<dbReference type="PANTHER" id="PTHR42727">
    <property type="entry name" value="PHOSPHATE TRANSPORT SYSTEM PERMEASE PROTEIN"/>
    <property type="match status" value="1"/>
</dbReference>
<evidence type="ECO:0000256" key="4">
    <source>
        <dbReference type="ARBA" id="ARBA00023136"/>
    </source>
</evidence>
<feature type="transmembrane region" description="Helical" evidence="5">
    <location>
        <begin position="288"/>
        <end position="309"/>
    </location>
</feature>
<sequence>MVQVSAGGLNRTPGSPSLDLSGKRNRGMSERVIQLLLSACAVFTMITTVGIGAILAYESIRFFGEVGVTDFLFGNQWTALFPQDQHFGVLPLVRGTLTIALISAFVSIPLGLLAAIYLSEYASEGARAVLKPTLEVLAGVPTIVYGFFALKFITPNLIDPILDVGVFNGLAAGIAIGILTLPLVASLSEDALRAVPRSLREAAYGLGATKLETAVRVILPAAISGVIASFILAISRAIGETMIVALAAGSRPAGQGTGGPWDATQSMQTMTGFIAQAFSGDVSRGTPAFYSLFGVGLLLFLMTLMMNVLSQWIAQRFRQEYE</sequence>
<proteinExistence type="inferred from homology"/>
<comment type="subcellular location">
    <subcellularLocation>
        <location evidence="1 5">Cell membrane</location>
        <topology evidence="1 5">Multi-pass membrane protein</topology>
    </subcellularLocation>
</comment>